<feature type="chain" id="PRO_5039486571" description="ABC-type nitrate/sulfonate/bicarbonate transport system substrate-binding protein" evidence="1">
    <location>
        <begin position="25"/>
        <end position="387"/>
    </location>
</feature>
<dbReference type="PROSITE" id="PS51318">
    <property type="entry name" value="TAT"/>
    <property type="match status" value="1"/>
</dbReference>
<comment type="caution">
    <text evidence="2">The sequence shown here is derived from an EMBL/GenBank/DDBJ whole genome shotgun (WGS) entry which is preliminary data.</text>
</comment>
<dbReference type="Gene3D" id="3.40.190.10">
    <property type="entry name" value="Periplasmic binding protein-like II"/>
    <property type="match status" value="1"/>
</dbReference>
<feature type="signal peptide" evidence="1">
    <location>
        <begin position="1"/>
        <end position="24"/>
    </location>
</feature>
<dbReference type="AlphaFoldDB" id="A0A4Q7M429"/>
<protein>
    <recommendedName>
        <fullName evidence="4">ABC-type nitrate/sulfonate/bicarbonate transport system substrate-binding protein</fullName>
    </recommendedName>
</protein>
<keyword evidence="3" id="KW-1185">Reference proteome</keyword>
<dbReference type="EMBL" id="SGWX01000001">
    <property type="protein sequence ID" value="RZS60729.1"/>
    <property type="molecule type" value="Genomic_DNA"/>
</dbReference>
<evidence type="ECO:0008006" key="4">
    <source>
        <dbReference type="Google" id="ProtNLM"/>
    </source>
</evidence>
<sequence length="387" mass="41396">MHHKSRRAVVLGAVALTASLAACSAGEEAAQPAKPASTAAARYATPLADVCPSTVSLQLPWWPQSEYGWAYQLIGPGGVADPETYRYTGPLGNTGVDLEIRSGGPALGGELPLATLYKDDDVLLGQTTTEDSIAGAAEHPSVSVFTFEQKSPLVFFWGADDWDFQTISDIRDAGVTLQAFEGATYLDVLTAKGLLEPGQIDGGYDGTPARFVAEDGRIVSQGIITSEVYSYEHDIPAWDKPVKYVKVGDEYEAYHSEVAIRSDKLDENRACLEKLVPLLQQAAVDYWTDPASTNQVLLDVVDAFEGAWQLSAGLNDFAVEVALKEGIVANGPDHVFGSHDPARLDRFIADVSPALARQGIAVKEGLTSSDIATNEFLDPSIALPEQP</sequence>
<name>A0A4Q7M429_9MICO</name>
<accession>A0A4Q7M429</accession>
<dbReference type="PROSITE" id="PS51257">
    <property type="entry name" value="PROKAR_LIPOPROTEIN"/>
    <property type="match status" value="1"/>
</dbReference>
<gene>
    <name evidence="2" type="ORF">EV386_1007</name>
</gene>
<evidence type="ECO:0000313" key="2">
    <source>
        <dbReference type="EMBL" id="RZS60729.1"/>
    </source>
</evidence>
<dbReference type="Proteomes" id="UP000293852">
    <property type="component" value="Unassembled WGS sequence"/>
</dbReference>
<evidence type="ECO:0000313" key="3">
    <source>
        <dbReference type="Proteomes" id="UP000293852"/>
    </source>
</evidence>
<keyword evidence="1" id="KW-0732">Signal</keyword>
<organism evidence="2 3">
    <name type="scientific">Xylanimonas ulmi</name>
    <dbReference type="NCBI Taxonomy" id="228973"/>
    <lineage>
        <taxon>Bacteria</taxon>
        <taxon>Bacillati</taxon>
        <taxon>Actinomycetota</taxon>
        <taxon>Actinomycetes</taxon>
        <taxon>Micrococcales</taxon>
        <taxon>Promicromonosporaceae</taxon>
        <taxon>Xylanimonas</taxon>
    </lineage>
</organism>
<evidence type="ECO:0000256" key="1">
    <source>
        <dbReference type="SAM" id="SignalP"/>
    </source>
</evidence>
<proteinExistence type="predicted"/>
<reference evidence="2 3" key="1">
    <citation type="submission" date="2019-02" db="EMBL/GenBank/DDBJ databases">
        <title>Sequencing the genomes of 1000 actinobacteria strains.</title>
        <authorList>
            <person name="Klenk H.-P."/>
        </authorList>
    </citation>
    <scope>NUCLEOTIDE SEQUENCE [LARGE SCALE GENOMIC DNA]</scope>
    <source>
        <strain evidence="2 3">DSM 16932</strain>
    </source>
</reference>
<dbReference type="InterPro" id="IPR006311">
    <property type="entry name" value="TAT_signal"/>
</dbReference>